<feature type="chain" id="PRO_5047052134" description="Amidohydrolase 3 domain-containing protein" evidence="1">
    <location>
        <begin position="19"/>
        <end position="529"/>
    </location>
</feature>
<gene>
    <name evidence="3" type="ORF">CSC65_02485</name>
</gene>
<evidence type="ECO:0000259" key="2">
    <source>
        <dbReference type="Pfam" id="PF07969"/>
    </source>
</evidence>
<dbReference type="SUPFAM" id="SSF51338">
    <property type="entry name" value="Composite domain of metallo-dependent hydrolases"/>
    <property type="match status" value="1"/>
</dbReference>
<dbReference type="PANTHER" id="PTHR22642:SF2">
    <property type="entry name" value="PROTEIN LONG AFTER FAR-RED 3"/>
    <property type="match status" value="1"/>
</dbReference>
<name>A0ABQ6ZB13_9GAMM</name>
<dbReference type="Gene3D" id="3.20.20.140">
    <property type="entry name" value="Metal-dependent hydrolases"/>
    <property type="match status" value="1"/>
</dbReference>
<dbReference type="Proteomes" id="UP000788419">
    <property type="component" value="Unassembled WGS sequence"/>
</dbReference>
<comment type="caution">
    <text evidence="3">The sequence shown here is derived from an EMBL/GenBank/DDBJ whole genome shotgun (WGS) entry which is preliminary data.</text>
</comment>
<dbReference type="SUPFAM" id="SSF51556">
    <property type="entry name" value="Metallo-dependent hydrolases"/>
    <property type="match status" value="1"/>
</dbReference>
<accession>A0ABQ6ZB13</accession>
<dbReference type="EMBL" id="PDWN01000002">
    <property type="protein sequence ID" value="KAF1696924.1"/>
    <property type="molecule type" value="Genomic_DNA"/>
</dbReference>
<keyword evidence="1" id="KW-0732">Signal</keyword>
<dbReference type="InterPro" id="IPR011059">
    <property type="entry name" value="Metal-dep_hydrolase_composite"/>
</dbReference>
<dbReference type="PANTHER" id="PTHR22642">
    <property type="entry name" value="IMIDAZOLONEPROPIONASE"/>
    <property type="match status" value="1"/>
</dbReference>
<dbReference type="Gene3D" id="3.10.310.70">
    <property type="match status" value="1"/>
</dbReference>
<organism evidence="3 4">
    <name type="scientific">Pseudoxanthomonas daejeonensis</name>
    <dbReference type="NCBI Taxonomy" id="266062"/>
    <lineage>
        <taxon>Bacteria</taxon>
        <taxon>Pseudomonadati</taxon>
        <taxon>Pseudomonadota</taxon>
        <taxon>Gammaproteobacteria</taxon>
        <taxon>Lysobacterales</taxon>
        <taxon>Lysobacteraceae</taxon>
        <taxon>Pseudoxanthomonas</taxon>
    </lineage>
</organism>
<protein>
    <recommendedName>
        <fullName evidence="2">Amidohydrolase 3 domain-containing protein</fullName>
    </recommendedName>
</protein>
<evidence type="ECO:0000313" key="4">
    <source>
        <dbReference type="Proteomes" id="UP000788419"/>
    </source>
</evidence>
<keyword evidence="4" id="KW-1185">Reference proteome</keyword>
<dbReference type="RefSeq" id="WP_162408394.1">
    <property type="nucleotide sequence ID" value="NZ_PDWN01000002.1"/>
</dbReference>
<dbReference type="Gene3D" id="2.30.40.10">
    <property type="entry name" value="Urease, subunit C, domain 1"/>
    <property type="match status" value="1"/>
</dbReference>
<evidence type="ECO:0000256" key="1">
    <source>
        <dbReference type="SAM" id="SignalP"/>
    </source>
</evidence>
<feature type="domain" description="Amidohydrolase 3" evidence="2">
    <location>
        <begin position="68"/>
        <end position="522"/>
    </location>
</feature>
<dbReference type="Pfam" id="PF07969">
    <property type="entry name" value="Amidohydro_3"/>
    <property type="match status" value="1"/>
</dbReference>
<proteinExistence type="predicted"/>
<sequence length="529" mass="55736">MRAIALACLAFAAADAAAVDTILHNGKVWTGDPGQPAVTAIAIDAGRIVATGTDAAILELASKDSQRIDLKGHRVVPGINDAHTHITLGLPSVDIELPRDAGSAQVREAIAALPTTGDGWITADIGMEVLHDPAMRRAQLDALQPTRPLLLTGWTGHGMLVNTAAQKALGLSLEDVPAGGWLGRDASGAFDGRVYEYAQWSPRAGLPARPERLRRVIARDSDALLRLGVTSVQNMAIGTPLPDFIAAWKDTGTPLRLRAIRTPLARAPGQPPDHLGLPARDPARPSIVVSGTKWILDGTPMERGAAMRAAYPDGGHGQLNFDQAGIEALLRETFARDDQPLLHVSGDATLAAVLDAMRATAPAAAWRALRPRIEHGEGLAPDLMARAGEFGIVLVQNPSHFMLPPPEAAYIDSHDLQPLADVLTAGIPLALGSDGPPSPWLNMMFAIAPASRPDQALTREQALRAYTAGSAFAEFSETEKGKIAPGHLADLAVLSQDVLDDAVPAQALPGTSSLLTLVDGKIAWRDPAF</sequence>
<evidence type="ECO:0000313" key="3">
    <source>
        <dbReference type="EMBL" id="KAF1696924.1"/>
    </source>
</evidence>
<dbReference type="InterPro" id="IPR013108">
    <property type="entry name" value="Amidohydro_3"/>
</dbReference>
<feature type="signal peptide" evidence="1">
    <location>
        <begin position="1"/>
        <end position="18"/>
    </location>
</feature>
<dbReference type="InterPro" id="IPR032466">
    <property type="entry name" value="Metal_Hydrolase"/>
</dbReference>
<reference evidence="3 4" key="1">
    <citation type="submission" date="2017-10" db="EMBL/GenBank/DDBJ databases">
        <title>Whole genome sequencing of members of genus Pseudoxanthomonas.</title>
        <authorList>
            <person name="Kumar S."/>
            <person name="Bansal K."/>
            <person name="Kaur A."/>
            <person name="Patil P."/>
            <person name="Sharma S."/>
            <person name="Patil P.B."/>
        </authorList>
    </citation>
    <scope>NUCLEOTIDE SEQUENCE [LARGE SCALE GENOMIC DNA]</scope>
    <source>
        <strain evidence="3 4">DSM 17801</strain>
    </source>
</reference>